<name>A0ABD2JVC6_9BILA</name>
<evidence type="ECO:0000256" key="1">
    <source>
        <dbReference type="SAM" id="MobiDB-lite"/>
    </source>
</evidence>
<feature type="region of interest" description="Disordered" evidence="1">
    <location>
        <begin position="373"/>
        <end position="412"/>
    </location>
</feature>
<feature type="compositionally biased region" description="Polar residues" evidence="1">
    <location>
        <begin position="374"/>
        <end position="389"/>
    </location>
</feature>
<proteinExistence type="predicted"/>
<sequence length="412" mass="47206">MDVDPKAHATLNDMTTQDKLGMARELIDRINKGDLVTRQRFVIDRLGTIRVGKKKILNHLQILKSKEESGEYSNRALVSKLIESYDGLMAQEKEFIALMRDIIKSYHEAIDAVTSELNSIQQSQQKQQIAEVSVVEEDEEQKKLENNVSTQLDGLVNGFTSLENMVTEMEKTSLMDEQFKICIELHYEQKKKMELMHQIHMKEKASLELSTKDLTDQAKRRVVNERSSLDRKQRQLERLRREAERRGLRTGGDTLQGTTQNGKKNQSQQKQSPAAETASVEPIIAENERIPSLPSLPVFTSTENSSVKKKDEFRNKISERFASLEARKQRMRLIRMKLNSLEKGKMDNAYDEAVKRVQSLDEMRKKLEDLKCNMENSETEASGEGTTKAQLELEESISTNAVTPTEQRNDSK</sequence>
<dbReference type="AlphaFoldDB" id="A0ABD2JVC6"/>
<feature type="compositionally biased region" description="Low complexity" evidence="1">
    <location>
        <begin position="260"/>
        <end position="272"/>
    </location>
</feature>
<dbReference type="EMBL" id="JBICBT010000896">
    <property type="protein sequence ID" value="KAL3094534.1"/>
    <property type="molecule type" value="Genomic_DNA"/>
</dbReference>
<feature type="compositionally biased region" description="Polar residues" evidence="1">
    <location>
        <begin position="396"/>
        <end position="406"/>
    </location>
</feature>
<evidence type="ECO:0000313" key="3">
    <source>
        <dbReference type="Proteomes" id="UP001620626"/>
    </source>
</evidence>
<dbReference type="Proteomes" id="UP001620626">
    <property type="component" value="Unassembled WGS sequence"/>
</dbReference>
<feature type="region of interest" description="Disordered" evidence="1">
    <location>
        <begin position="218"/>
        <end position="282"/>
    </location>
</feature>
<feature type="compositionally biased region" description="Basic and acidic residues" evidence="1">
    <location>
        <begin position="218"/>
        <end position="247"/>
    </location>
</feature>
<organism evidence="2 3">
    <name type="scientific">Heterodera trifolii</name>
    <dbReference type="NCBI Taxonomy" id="157864"/>
    <lineage>
        <taxon>Eukaryota</taxon>
        <taxon>Metazoa</taxon>
        <taxon>Ecdysozoa</taxon>
        <taxon>Nematoda</taxon>
        <taxon>Chromadorea</taxon>
        <taxon>Rhabditida</taxon>
        <taxon>Tylenchina</taxon>
        <taxon>Tylenchomorpha</taxon>
        <taxon>Tylenchoidea</taxon>
        <taxon>Heteroderidae</taxon>
        <taxon>Heteroderinae</taxon>
        <taxon>Heterodera</taxon>
    </lineage>
</organism>
<comment type="caution">
    <text evidence="2">The sequence shown here is derived from an EMBL/GenBank/DDBJ whole genome shotgun (WGS) entry which is preliminary data.</text>
</comment>
<keyword evidence="3" id="KW-1185">Reference proteome</keyword>
<reference evidence="2 3" key="1">
    <citation type="submission" date="2024-10" db="EMBL/GenBank/DDBJ databases">
        <authorList>
            <person name="Kim D."/>
        </authorList>
    </citation>
    <scope>NUCLEOTIDE SEQUENCE [LARGE SCALE GENOMIC DNA]</scope>
    <source>
        <strain evidence="2">BH-2024</strain>
    </source>
</reference>
<accession>A0ABD2JVC6</accession>
<gene>
    <name evidence="2" type="ORF">niasHT_026300</name>
</gene>
<protein>
    <submittedName>
        <fullName evidence="2">Uncharacterized protein</fullName>
    </submittedName>
</protein>
<evidence type="ECO:0000313" key="2">
    <source>
        <dbReference type="EMBL" id="KAL3094534.1"/>
    </source>
</evidence>